<dbReference type="OrthoDB" id="9802901at2"/>
<reference evidence="2" key="1">
    <citation type="submission" date="2016-10" db="EMBL/GenBank/DDBJ databases">
        <authorList>
            <person name="Varghese N."/>
            <person name="Submissions S."/>
        </authorList>
    </citation>
    <scope>NUCLEOTIDE SEQUENCE [LARGE SCALE GENOMIC DNA]</scope>
    <source>
        <strain evidence="2">DSM 8987</strain>
    </source>
</reference>
<keyword evidence="2" id="KW-1185">Reference proteome</keyword>
<dbReference type="EMBL" id="FNAQ01000008">
    <property type="protein sequence ID" value="SDE34789.1"/>
    <property type="molecule type" value="Genomic_DNA"/>
</dbReference>
<evidence type="ECO:0000313" key="2">
    <source>
        <dbReference type="Proteomes" id="UP000243205"/>
    </source>
</evidence>
<dbReference type="Gene3D" id="1.10.30.50">
    <property type="match status" value="1"/>
</dbReference>
<name>A0A1G7C666_9BACT</name>
<sequence length="197" mass="22942">MSIDRTETIKMACAMLDQGKTVSAADMIRQNYPFTPIKKNGRKYTPRQMTRVFLRDGFIDRYRGTRLVHPPALRLLSHYLPECFPYHKNGKMNEAHIAYWELFPTIDHLVPVARGGIDSEENWVCCSMLTNSIKSNWLLEELQWDLKSPGNPNVWDGMLSWFLRHVDEHKELLAIGYIKTWFHAGMEISLNRAARGF</sequence>
<evidence type="ECO:0008006" key="3">
    <source>
        <dbReference type="Google" id="ProtNLM"/>
    </source>
</evidence>
<organism evidence="1 2">
    <name type="scientific">Desulfuromonas thiophila</name>
    <dbReference type="NCBI Taxonomy" id="57664"/>
    <lineage>
        <taxon>Bacteria</taxon>
        <taxon>Pseudomonadati</taxon>
        <taxon>Thermodesulfobacteriota</taxon>
        <taxon>Desulfuromonadia</taxon>
        <taxon>Desulfuromonadales</taxon>
        <taxon>Desulfuromonadaceae</taxon>
        <taxon>Desulfuromonas</taxon>
    </lineage>
</organism>
<dbReference type="RefSeq" id="WP_143012114.1">
    <property type="nucleotide sequence ID" value="NZ_FNAQ01000008.1"/>
</dbReference>
<gene>
    <name evidence="1" type="ORF">SAMN05661003_10888</name>
</gene>
<accession>A0A1G7C666</accession>
<proteinExistence type="predicted"/>
<evidence type="ECO:0000313" key="1">
    <source>
        <dbReference type="EMBL" id="SDE34789.1"/>
    </source>
</evidence>
<dbReference type="Proteomes" id="UP000243205">
    <property type="component" value="Unassembled WGS sequence"/>
</dbReference>
<dbReference type="STRING" id="57664.SAMN05661003_10888"/>
<dbReference type="AlphaFoldDB" id="A0A1G7C666"/>
<protein>
    <recommendedName>
        <fullName evidence="3">HNH endonuclease</fullName>
    </recommendedName>
</protein>